<protein>
    <submittedName>
        <fullName evidence="2">Uncharacterized protein</fullName>
    </submittedName>
</protein>
<dbReference type="Proteomes" id="UP000602284">
    <property type="component" value="Unassembled WGS sequence"/>
</dbReference>
<gene>
    <name evidence="2" type="ORF">JJB07_22380</name>
</gene>
<feature type="transmembrane region" description="Helical" evidence="1">
    <location>
        <begin position="36"/>
        <end position="53"/>
    </location>
</feature>
<name>A0ABS1JGF6_9BACL</name>
<comment type="caution">
    <text evidence="2">The sequence shown here is derived from an EMBL/GenBank/DDBJ whole genome shotgun (WGS) entry which is preliminary data.</text>
</comment>
<dbReference type="RefSeq" id="WP_201638338.1">
    <property type="nucleotide sequence ID" value="NZ_JAEQNB010000010.1"/>
</dbReference>
<keyword evidence="1" id="KW-0472">Membrane</keyword>
<keyword evidence="1" id="KW-1133">Transmembrane helix</keyword>
<evidence type="ECO:0000256" key="1">
    <source>
        <dbReference type="SAM" id="Phobius"/>
    </source>
</evidence>
<evidence type="ECO:0000313" key="2">
    <source>
        <dbReference type="EMBL" id="MBL0389343.1"/>
    </source>
</evidence>
<dbReference type="EMBL" id="JAEQNB010000010">
    <property type="protein sequence ID" value="MBL0389343.1"/>
    <property type="molecule type" value="Genomic_DNA"/>
</dbReference>
<evidence type="ECO:0000313" key="3">
    <source>
        <dbReference type="Proteomes" id="UP000602284"/>
    </source>
</evidence>
<keyword evidence="1" id="KW-0812">Transmembrane</keyword>
<keyword evidence="3" id="KW-1185">Reference proteome</keyword>
<reference evidence="2 3" key="1">
    <citation type="submission" date="2021-01" db="EMBL/GenBank/DDBJ databases">
        <title>Tumebacillus sp. strain ITR2 16S ribosomal RNA gene Genome sequencing and assembly.</title>
        <authorList>
            <person name="Kang M."/>
        </authorList>
    </citation>
    <scope>NUCLEOTIDE SEQUENCE [LARGE SCALE GENOMIC DNA]</scope>
    <source>
        <strain evidence="2 3">ITR2</strain>
    </source>
</reference>
<feature type="transmembrane region" description="Helical" evidence="1">
    <location>
        <begin position="59"/>
        <end position="76"/>
    </location>
</feature>
<organism evidence="2 3">
    <name type="scientific">Tumebacillus amylolyticus</name>
    <dbReference type="NCBI Taxonomy" id="2801339"/>
    <lineage>
        <taxon>Bacteria</taxon>
        <taxon>Bacillati</taxon>
        <taxon>Bacillota</taxon>
        <taxon>Bacilli</taxon>
        <taxon>Bacillales</taxon>
        <taxon>Alicyclobacillaceae</taxon>
        <taxon>Tumebacillus</taxon>
    </lineage>
</organism>
<proteinExistence type="predicted"/>
<accession>A0ABS1JGF6</accession>
<feature type="transmembrane region" description="Helical" evidence="1">
    <location>
        <begin position="83"/>
        <end position="103"/>
    </location>
</feature>
<sequence length="105" mass="11913">MSSSMESFLAFLFQFIWPGAILAAITAAVAIWRRHFIWLLISTLCLTPFLFYLGMTPRFTYAPYFLILHAFAILNMRRGHVKVASVALIPTLVLALYVAYLVLAQ</sequence>
<feature type="transmembrane region" description="Helical" evidence="1">
    <location>
        <begin position="12"/>
        <end position="31"/>
    </location>
</feature>